<evidence type="ECO:0000256" key="4">
    <source>
        <dbReference type="ARBA" id="ARBA00022723"/>
    </source>
</evidence>
<name>W9RSN8_9ROSA</name>
<dbReference type="InterPro" id="IPR001128">
    <property type="entry name" value="Cyt_P450"/>
</dbReference>
<evidence type="ECO:0000256" key="7">
    <source>
        <dbReference type="ARBA" id="ARBA00023033"/>
    </source>
</evidence>
<dbReference type="AlphaFoldDB" id="W9RSN8"/>
<dbReference type="GO" id="GO:0005506">
    <property type="term" value="F:iron ion binding"/>
    <property type="evidence" value="ECO:0007669"/>
    <property type="project" value="InterPro"/>
</dbReference>
<keyword evidence="6" id="KW-0408">Iron</keyword>
<evidence type="ECO:0000256" key="2">
    <source>
        <dbReference type="ARBA" id="ARBA00010617"/>
    </source>
</evidence>
<feature type="transmembrane region" description="Helical" evidence="8">
    <location>
        <begin position="12"/>
        <end position="30"/>
    </location>
</feature>
<dbReference type="GO" id="GO:0020037">
    <property type="term" value="F:heme binding"/>
    <property type="evidence" value="ECO:0007669"/>
    <property type="project" value="InterPro"/>
</dbReference>
<keyword evidence="8" id="KW-0812">Transmembrane</keyword>
<dbReference type="Proteomes" id="UP000030645">
    <property type="component" value="Unassembled WGS sequence"/>
</dbReference>
<evidence type="ECO:0000256" key="8">
    <source>
        <dbReference type="SAM" id="Phobius"/>
    </source>
</evidence>
<dbReference type="Gene3D" id="1.10.630.10">
    <property type="entry name" value="Cytochrome P450"/>
    <property type="match status" value="1"/>
</dbReference>
<gene>
    <name evidence="9" type="ORF">L484_018963</name>
</gene>
<dbReference type="GO" id="GO:0016705">
    <property type="term" value="F:oxidoreductase activity, acting on paired donors, with incorporation or reduction of molecular oxygen"/>
    <property type="evidence" value="ECO:0007669"/>
    <property type="project" value="InterPro"/>
</dbReference>
<dbReference type="PANTHER" id="PTHR47955:SF19">
    <property type="entry name" value="CYTOCHROME P450 71A9-LIKE ISOFORM X1"/>
    <property type="match status" value="1"/>
</dbReference>
<organism evidence="9 10">
    <name type="scientific">Morus notabilis</name>
    <dbReference type="NCBI Taxonomy" id="981085"/>
    <lineage>
        <taxon>Eukaryota</taxon>
        <taxon>Viridiplantae</taxon>
        <taxon>Streptophyta</taxon>
        <taxon>Embryophyta</taxon>
        <taxon>Tracheophyta</taxon>
        <taxon>Spermatophyta</taxon>
        <taxon>Magnoliopsida</taxon>
        <taxon>eudicotyledons</taxon>
        <taxon>Gunneridae</taxon>
        <taxon>Pentapetalae</taxon>
        <taxon>rosids</taxon>
        <taxon>fabids</taxon>
        <taxon>Rosales</taxon>
        <taxon>Moraceae</taxon>
        <taxon>Moreae</taxon>
        <taxon>Morus</taxon>
    </lineage>
</organism>
<keyword evidence="5" id="KW-0560">Oxidoreductase</keyword>
<accession>W9RSN8</accession>
<dbReference type="SUPFAM" id="SSF48264">
    <property type="entry name" value="Cytochrome P450"/>
    <property type="match status" value="1"/>
</dbReference>
<evidence type="ECO:0000256" key="3">
    <source>
        <dbReference type="ARBA" id="ARBA00022617"/>
    </source>
</evidence>
<keyword evidence="4" id="KW-0479">Metal-binding</keyword>
<dbReference type="GO" id="GO:0004497">
    <property type="term" value="F:monooxygenase activity"/>
    <property type="evidence" value="ECO:0007669"/>
    <property type="project" value="UniProtKB-KW"/>
</dbReference>
<sequence length="226" mass="25724">MAFLDQWLEFKPSSLFFALIFLVISLKFIIRKNPIIIERKKSFNLPPSPPKLPIIGNLHQLGKNPHISLRNLAQKYGPIFCLNLGQIPTVIISSARIAKEAFKTHDLALSGRPQIVAAKYLFYNCTDMAFASYGDYWRYVRVCLGRDFSGGGGECEKRGFQKLLLHILTGVKSRVVKKVKGFDKLLDQIVADHLDAKNEKDDETLLMSCVMHRRMALVRCLSPWIM</sequence>
<dbReference type="EMBL" id="KE345160">
    <property type="protein sequence ID" value="EXB94462.1"/>
    <property type="molecule type" value="Genomic_DNA"/>
</dbReference>
<keyword evidence="10" id="KW-1185">Reference proteome</keyword>
<comment type="cofactor">
    <cofactor evidence="1">
        <name>heme</name>
        <dbReference type="ChEBI" id="CHEBI:30413"/>
    </cofactor>
</comment>
<dbReference type="eggNOG" id="KOG0156">
    <property type="taxonomic scope" value="Eukaryota"/>
</dbReference>
<evidence type="ECO:0000256" key="1">
    <source>
        <dbReference type="ARBA" id="ARBA00001971"/>
    </source>
</evidence>
<dbReference type="InterPro" id="IPR002401">
    <property type="entry name" value="Cyt_P450_E_grp-I"/>
</dbReference>
<dbReference type="Pfam" id="PF00067">
    <property type="entry name" value="p450"/>
    <property type="match status" value="1"/>
</dbReference>
<protein>
    <submittedName>
        <fullName evidence="9">Psoralen synthase</fullName>
    </submittedName>
</protein>
<reference evidence="10" key="1">
    <citation type="submission" date="2013-01" db="EMBL/GenBank/DDBJ databases">
        <title>Draft Genome Sequence of a Mulberry Tree, Morus notabilis C.K. Schneid.</title>
        <authorList>
            <person name="He N."/>
            <person name="Zhao S."/>
        </authorList>
    </citation>
    <scope>NUCLEOTIDE SEQUENCE</scope>
</reference>
<evidence type="ECO:0000256" key="6">
    <source>
        <dbReference type="ARBA" id="ARBA00023004"/>
    </source>
</evidence>
<keyword evidence="8" id="KW-0472">Membrane</keyword>
<keyword evidence="3" id="KW-0349">Heme</keyword>
<keyword evidence="7" id="KW-0503">Monooxygenase</keyword>
<dbReference type="STRING" id="981085.W9RSN8"/>
<dbReference type="InterPro" id="IPR036396">
    <property type="entry name" value="Cyt_P450_sf"/>
</dbReference>
<proteinExistence type="inferred from homology"/>
<comment type="similarity">
    <text evidence="2">Belongs to the cytochrome P450 family.</text>
</comment>
<evidence type="ECO:0000313" key="10">
    <source>
        <dbReference type="Proteomes" id="UP000030645"/>
    </source>
</evidence>
<dbReference type="PRINTS" id="PR00463">
    <property type="entry name" value="EP450I"/>
</dbReference>
<keyword evidence="8" id="KW-1133">Transmembrane helix</keyword>
<dbReference type="SMR" id="W9RSN8"/>
<dbReference type="PANTHER" id="PTHR47955">
    <property type="entry name" value="CYTOCHROME P450 FAMILY 71 PROTEIN"/>
    <property type="match status" value="1"/>
</dbReference>
<evidence type="ECO:0000313" key="9">
    <source>
        <dbReference type="EMBL" id="EXB94462.1"/>
    </source>
</evidence>
<evidence type="ECO:0000256" key="5">
    <source>
        <dbReference type="ARBA" id="ARBA00023002"/>
    </source>
</evidence>